<dbReference type="Proteomes" id="UP000038045">
    <property type="component" value="Unplaced"/>
</dbReference>
<evidence type="ECO:0000313" key="9">
    <source>
        <dbReference type="WBParaSite" id="PTRK_0000037900.1"/>
    </source>
</evidence>
<dbReference type="GO" id="GO:0005615">
    <property type="term" value="C:extracellular space"/>
    <property type="evidence" value="ECO:0007669"/>
    <property type="project" value="TreeGrafter"/>
</dbReference>
<dbReference type="GO" id="GO:0046872">
    <property type="term" value="F:metal ion binding"/>
    <property type="evidence" value="ECO:0007669"/>
    <property type="project" value="UniProtKB-KW"/>
</dbReference>
<dbReference type="STRING" id="131310.A0A0N4Z101"/>
<keyword evidence="3 5" id="KW-1015">Disulfide bond</keyword>
<feature type="disulfide bond" evidence="5">
    <location>
        <begin position="19"/>
        <end position="95"/>
    </location>
</feature>
<dbReference type="AlphaFoldDB" id="A0A0N4Z101"/>
<dbReference type="GO" id="GO:0051045">
    <property type="term" value="P:negative regulation of membrane protein ectodomain proteolysis"/>
    <property type="evidence" value="ECO:0007669"/>
    <property type="project" value="TreeGrafter"/>
</dbReference>
<feature type="binding site" evidence="4">
    <location>
        <position position="19"/>
    </location>
    <ligand>
        <name>Zn(2+)</name>
        <dbReference type="ChEBI" id="CHEBI:29105"/>
        <note>ligand shared with metalloproteinase partner</note>
    </ligand>
</feature>
<evidence type="ECO:0000256" key="3">
    <source>
        <dbReference type="ARBA" id="ARBA00023157"/>
    </source>
</evidence>
<evidence type="ECO:0000256" key="2">
    <source>
        <dbReference type="ARBA" id="ARBA00022525"/>
    </source>
</evidence>
<dbReference type="Pfam" id="PF00965">
    <property type="entry name" value="TIMP"/>
    <property type="match status" value="1"/>
</dbReference>
<dbReference type="GO" id="GO:0002020">
    <property type="term" value="F:protease binding"/>
    <property type="evidence" value="ECO:0007669"/>
    <property type="project" value="TreeGrafter"/>
</dbReference>
<dbReference type="PANTHER" id="PTHR11844">
    <property type="entry name" value="METALLOPROTEASE INHIBITOR"/>
    <property type="match status" value="1"/>
</dbReference>
<keyword evidence="4" id="KW-0479">Metal-binding</keyword>
<dbReference type="GO" id="GO:0008191">
    <property type="term" value="F:metalloendopeptidase inhibitor activity"/>
    <property type="evidence" value="ECO:0007669"/>
    <property type="project" value="InterPro"/>
</dbReference>
<feature type="domain" description="NTR" evidence="7">
    <location>
        <begin position="19"/>
        <end position="157"/>
    </location>
</feature>
<feature type="chain" id="PRO_5005890925" evidence="6">
    <location>
        <begin position="19"/>
        <end position="159"/>
    </location>
</feature>
<proteinExistence type="predicted"/>
<organism evidence="8 9">
    <name type="scientific">Parastrongyloides trichosuri</name>
    <name type="common">Possum-specific nematode worm</name>
    <dbReference type="NCBI Taxonomy" id="131310"/>
    <lineage>
        <taxon>Eukaryota</taxon>
        <taxon>Metazoa</taxon>
        <taxon>Ecdysozoa</taxon>
        <taxon>Nematoda</taxon>
        <taxon>Chromadorea</taxon>
        <taxon>Rhabditida</taxon>
        <taxon>Tylenchina</taxon>
        <taxon>Panagrolaimomorpha</taxon>
        <taxon>Strongyloidoidea</taxon>
        <taxon>Strongyloididae</taxon>
        <taxon>Parastrongyloides</taxon>
    </lineage>
</organism>
<evidence type="ECO:0000256" key="6">
    <source>
        <dbReference type="SAM" id="SignalP"/>
    </source>
</evidence>
<dbReference type="InterPro" id="IPR001820">
    <property type="entry name" value="TIMP"/>
</dbReference>
<dbReference type="PROSITE" id="PS50189">
    <property type="entry name" value="NTR"/>
    <property type="match status" value="1"/>
</dbReference>
<keyword evidence="6" id="KW-0732">Signal</keyword>
<dbReference type="PANTHER" id="PTHR11844:SF25">
    <property type="entry name" value="NTR DOMAIN-CONTAINING PROTEIN"/>
    <property type="match status" value="1"/>
</dbReference>
<dbReference type="WBParaSite" id="PTRK_0000037900.1">
    <property type="protein sequence ID" value="PTRK_0000037900.1"/>
    <property type="gene ID" value="PTRK_0000037900"/>
</dbReference>
<keyword evidence="8" id="KW-1185">Reference proteome</keyword>
<feature type="disulfide bond" evidence="5">
    <location>
        <begin position="21"/>
        <end position="122"/>
    </location>
</feature>
<keyword evidence="2" id="KW-0964">Secreted</keyword>
<comment type="subcellular location">
    <subcellularLocation>
        <location evidence="1">Secreted</location>
    </subcellularLocation>
</comment>
<reference evidence="9" key="1">
    <citation type="submission" date="2017-02" db="UniProtKB">
        <authorList>
            <consortium name="WormBaseParasite"/>
        </authorList>
    </citation>
    <scope>IDENTIFICATION</scope>
</reference>
<accession>A0A0N4Z101</accession>
<evidence type="ECO:0000256" key="4">
    <source>
        <dbReference type="PIRSR" id="PIRSR601820-1"/>
    </source>
</evidence>
<protein>
    <submittedName>
        <fullName evidence="9">NTR domain-containing protein</fullName>
    </submittedName>
</protein>
<dbReference type="InterPro" id="IPR001134">
    <property type="entry name" value="Netrin_domain"/>
</dbReference>
<keyword evidence="4" id="KW-0862">Zinc</keyword>
<dbReference type="GO" id="GO:0031012">
    <property type="term" value="C:extracellular matrix"/>
    <property type="evidence" value="ECO:0007669"/>
    <property type="project" value="TreeGrafter"/>
</dbReference>
<dbReference type="SUPFAM" id="SSF50242">
    <property type="entry name" value="TIMP-like"/>
    <property type="match status" value="1"/>
</dbReference>
<evidence type="ECO:0000259" key="7">
    <source>
        <dbReference type="PROSITE" id="PS50189"/>
    </source>
</evidence>
<evidence type="ECO:0000256" key="5">
    <source>
        <dbReference type="PIRSR" id="PIRSR601820-3"/>
    </source>
</evidence>
<feature type="signal peptide" evidence="6">
    <location>
        <begin position="1"/>
        <end position="18"/>
    </location>
</feature>
<dbReference type="InterPro" id="IPR008993">
    <property type="entry name" value="TIMP-like_OB-fold"/>
</dbReference>
<dbReference type="Gene3D" id="2.40.50.120">
    <property type="match status" value="1"/>
</dbReference>
<name>A0A0N4Z101_PARTI</name>
<evidence type="ECO:0000313" key="8">
    <source>
        <dbReference type="Proteomes" id="UP000038045"/>
    </source>
</evidence>
<sequence>MIFYIFLLFIYLFHSSNACTCRLKSLQDVVCSSDWVSHVSILGKYDILSIDGSVEGPQIAGNMMYVALHKEIFTLPDNESEIEPLIFTPKLDILCGVTELMVGKEYLLAGYYTGDINRIKLCDQMSVKNNQKIFITPEWFQIQEEEKIKLRKGEYKCSD</sequence>
<evidence type="ECO:0000256" key="1">
    <source>
        <dbReference type="ARBA" id="ARBA00004613"/>
    </source>
</evidence>